<feature type="transmembrane region" description="Helical" evidence="4">
    <location>
        <begin position="333"/>
        <end position="355"/>
    </location>
</feature>
<dbReference type="InterPro" id="IPR011701">
    <property type="entry name" value="MFS"/>
</dbReference>
<accession>A0AA37WG01</accession>
<name>A0AA37WG01_9BACT</name>
<dbReference type="PROSITE" id="PS50850">
    <property type="entry name" value="MFS"/>
    <property type="match status" value="1"/>
</dbReference>
<organism evidence="6 7">
    <name type="scientific">Portibacter lacus</name>
    <dbReference type="NCBI Taxonomy" id="1099794"/>
    <lineage>
        <taxon>Bacteria</taxon>
        <taxon>Pseudomonadati</taxon>
        <taxon>Bacteroidota</taxon>
        <taxon>Saprospiria</taxon>
        <taxon>Saprospirales</taxon>
        <taxon>Haliscomenobacteraceae</taxon>
        <taxon>Portibacter</taxon>
    </lineage>
</organism>
<dbReference type="RefSeq" id="WP_235295140.1">
    <property type="nucleotide sequence ID" value="NZ_BSOH01000012.1"/>
</dbReference>
<feature type="transmembrane region" description="Helical" evidence="4">
    <location>
        <begin position="361"/>
        <end position="380"/>
    </location>
</feature>
<dbReference type="PANTHER" id="PTHR23521:SF3">
    <property type="entry name" value="MFS TRANSPORTER"/>
    <property type="match status" value="1"/>
</dbReference>
<feature type="transmembrane region" description="Helical" evidence="4">
    <location>
        <begin position="128"/>
        <end position="149"/>
    </location>
</feature>
<feature type="transmembrane region" description="Helical" evidence="4">
    <location>
        <begin position="73"/>
        <end position="91"/>
    </location>
</feature>
<dbReference type="SUPFAM" id="SSF103473">
    <property type="entry name" value="MFS general substrate transporter"/>
    <property type="match status" value="1"/>
</dbReference>
<feature type="transmembrane region" description="Helical" evidence="4">
    <location>
        <begin position="97"/>
        <end position="116"/>
    </location>
</feature>
<evidence type="ECO:0000313" key="7">
    <source>
        <dbReference type="Proteomes" id="UP001156666"/>
    </source>
</evidence>
<dbReference type="InterPro" id="IPR020846">
    <property type="entry name" value="MFS_dom"/>
</dbReference>
<dbReference type="PANTHER" id="PTHR23521">
    <property type="entry name" value="TRANSPORTER MFS SUPERFAMILY"/>
    <property type="match status" value="1"/>
</dbReference>
<dbReference type="InterPro" id="IPR036259">
    <property type="entry name" value="MFS_trans_sf"/>
</dbReference>
<evidence type="ECO:0000259" key="5">
    <source>
        <dbReference type="PROSITE" id="PS50850"/>
    </source>
</evidence>
<keyword evidence="3 4" id="KW-0472">Membrane</keyword>
<proteinExistence type="predicted"/>
<gene>
    <name evidence="6" type="ORF">GCM10007940_21050</name>
</gene>
<feature type="transmembrane region" description="Helical" evidence="4">
    <location>
        <begin position="161"/>
        <end position="185"/>
    </location>
</feature>
<dbReference type="GO" id="GO:0005886">
    <property type="term" value="C:plasma membrane"/>
    <property type="evidence" value="ECO:0007669"/>
    <property type="project" value="TreeGrafter"/>
</dbReference>
<evidence type="ECO:0000313" key="6">
    <source>
        <dbReference type="EMBL" id="GLR17490.1"/>
    </source>
</evidence>
<dbReference type="EMBL" id="BSOH01000012">
    <property type="protein sequence ID" value="GLR17490.1"/>
    <property type="molecule type" value="Genomic_DNA"/>
</dbReference>
<dbReference type="Proteomes" id="UP001156666">
    <property type="component" value="Unassembled WGS sequence"/>
</dbReference>
<comment type="caution">
    <text evidence="6">The sequence shown here is derived from an EMBL/GenBank/DDBJ whole genome shotgun (WGS) entry which is preliminary data.</text>
</comment>
<evidence type="ECO:0000256" key="4">
    <source>
        <dbReference type="SAM" id="Phobius"/>
    </source>
</evidence>
<keyword evidence="1 4" id="KW-0812">Transmembrane</keyword>
<reference evidence="6" key="2">
    <citation type="submission" date="2023-01" db="EMBL/GenBank/DDBJ databases">
        <title>Draft genome sequence of Portibacter lacus strain NBRC 108769.</title>
        <authorList>
            <person name="Sun Q."/>
            <person name="Mori K."/>
        </authorList>
    </citation>
    <scope>NUCLEOTIDE SEQUENCE</scope>
    <source>
        <strain evidence="6">NBRC 108769</strain>
    </source>
</reference>
<keyword evidence="7" id="KW-1185">Reference proteome</keyword>
<keyword evidence="2 4" id="KW-1133">Transmembrane helix</keyword>
<feature type="transmembrane region" description="Helical" evidence="4">
    <location>
        <begin position="245"/>
        <end position="266"/>
    </location>
</feature>
<feature type="domain" description="Major facilitator superfamily (MFS) profile" evidence="5">
    <location>
        <begin position="1"/>
        <end position="382"/>
    </location>
</feature>
<sequence length="382" mass="41434">MKTRVLIIIVLAQFLCTSLWFAGNAVVDDLILTFGFPENAVGNLTSVIQLGFIVGTLFYALLNIADRFSPSKVFFISAILAAGSNLLILGGDGNYSVALVSRFLTGFFLAGIYPVGMKIAADYYDKDLGKSLGLLVGALVLGTAFPHLIKSLMGELSFRYVIIATSALALIGGILIFTLVPDGPFRRPSQKIQMRKAFAAFSKSEFRAAAFGYFGHMWELYAVLAFFPAMLLYHQDICNVNLDTSFWSFIIIAAGGVGCAISGILSQRFQPKVIATVALATSGAICLLSPFIFSMSIFFIPIMIVWGVSISSDSPMFSTLVAKHAIPELKGTALTLVNCIGFALTVVSIQLMGYVAEIITFKYLFVFLGIGPLFGLWSMWRK</sequence>
<dbReference type="Gene3D" id="1.20.1250.20">
    <property type="entry name" value="MFS general substrate transporter like domains"/>
    <property type="match status" value="1"/>
</dbReference>
<reference evidence="6" key="1">
    <citation type="journal article" date="2014" name="Int. J. Syst. Evol. Microbiol.">
        <title>Complete genome sequence of Corynebacterium casei LMG S-19264T (=DSM 44701T), isolated from a smear-ripened cheese.</title>
        <authorList>
            <consortium name="US DOE Joint Genome Institute (JGI-PGF)"/>
            <person name="Walter F."/>
            <person name="Albersmeier A."/>
            <person name="Kalinowski J."/>
            <person name="Ruckert C."/>
        </authorList>
    </citation>
    <scope>NUCLEOTIDE SEQUENCE</scope>
    <source>
        <strain evidence="6">NBRC 108769</strain>
    </source>
</reference>
<evidence type="ECO:0000256" key="1">
    <source>
        <dbReference type="ARBA" id="ARBA00022692"/>
    </source>
</evidence>
<protein>
    <submittedName>
        <fullName evidence="6">Membrane protein</fullName>
    </submittedName>
</protein>
<feature type="transmembrane region" description="Helical" evidence="4">
    <location>
        <begin position="206"/>
        <end position="233"/>
    </location>
</feature>
<dbReference type="GO" id="GO:0022857">
    <property type="term" value="F:transmembrane transporter activity"/>
    <property type="evidence" value="ECO:0007669"/>
    <property type="project" value="InterPro"/>
</dbReference>
<dbReference type="AlphaFoldDB" id="A0AA37WG01"/>
<evidence type="ECO:0000256" key="3">
    <source>
        <dbReference type="ARBA" id="ARBA00023136"/>
    </source>
</evidence>
<feature type="transmembrane region" description="Helical" evidence="4">
    <location>
        <begin position="41"/>
        <end position="61"/>
    </location>
</feature>
<evidence type="ECO:0000256" key="2">
    <source>
        <dbReference type="ARBA" id="ARBA00022989"/>
    </source>
</evidence>
<dbReference type="Pfam" id="PF07690">
    <property type="entry name" value="MFS_1"/>
    <property type="match status" value="1"/>
</dbReference>